<dbReference type="Proteomes" id="UP000785679">
    <property type="component" value="Unassembled WGS sequence"/>
</dbReference>
<accession>A0A8J8NDL7</accession>
<keyword evidence="2" id="KW-1185">Reference proteome</keyword>
<sequence length="82" mass="9520">MIIAGYATAIVFKQSTQLSISIRRSSHSQFLLIFQLIFKFQIGIYVTAKLYLEQSEFSEHKKLTEKTGLNILIPSYKLMFTR</sequence>
<comment type="caution">
    <text evidence="1">The sequence shown here is derived from an EMBL/GenBank/DDBJ whole genome shotgun (WGS) entry which is preliminary data.</text>
</comment>
<dbReference type="EMBL" id="RRYP01021007">
    <property type="protein sequence ID" value="TNV72776.1"/>
    <property type="molecule type" value="Genomic_DNA"/>
</dbReference>
<gene>
    <name evidence="1" type="ORF">FGO68_gene1647</name>
</gene>
<protein>
    <submittedName>
        <fullName evidence="1">Uncharacterized protein</fullName>
    </submittedName>
</protein>
<reference evidence="1" key="1">
    <citation type="submission" date="2019-06" db="EMBL/GenBank/DDBJ databases">
        <authorList>
            <person name="Zheng W."/>
        </authorList>
    </citation>
    <scope>NUCLEOTIDE SEQUENCE</scope>
    <source>
        <strain evidence="1">QDHG01</strain>
    </source>
</reference>
<evidence type="ECO:0000313" key="1">
    <source>
        <dbReference type="EMBL" id="TNV72776.1"/>
    </source>
</evidence>
<proteinExistence type="predicted"/>
<organism evidence="1 2">
    <name type="scientific">Halteria grandinella</name>
    <dbReference type="NCBI Taxonomy" id="5974"/>
    <lineage>
        <taxon>Eukaryota</taxon>
        <taxon>Sar</taxon>
        <taxon>Alveolata</taxon>
        <taxon>Ciliophora</taxon>
        <taxon>Intramacronucleata</taxon>
        <taxon>Spirotrichea</taxon>
        <taxon>Stichotrichia</taxon>
        <taxon>Sporadotrichida</taxon>
        <taxon>Halteriidae</taxon>
        <taxon>Halteria</taxon>
    </lineage>
</organism>
<name>A0A8J8NDL7_HALGN</name>
<evidence type="ECO:0000313" key="2">
    <source>
        <dbReference type="Proteomes" id="UP000785679"/>
    </source>
</evidence>
<dbReference type="AlphaFoldDB" id="A0A8J8NDL7"/>